<gene>
    <name evidence="1" type="ORF">RIF29_21526</name>
</gene>
<reference evidence="1 2" key="1">
    <citation type="submission" date="2024-01" db="EMBL/GenBank/DDBJ databases">
        <title>The genomes of 5 underutilized Papilionoideae crops provide insights into root nodulation and disease resistanc.</title>
        <authorList>
            <person name="Yuan L."/>
        </authorList>
    </citation>
    <scope>NUCLEOTIDE SEQUENCE [LARGE SCALE GENOMIC DNA]</scope>
    <source>
        <strain evidence="1">ZHUSHIDOU_FW_LH</strain>
        <tissue evidence="1">Leaf</tissue>
    </source>
</reference>
<name>A0AAN9F2V1_CROPI</name>
<keyword evidence="2" id="KW-1185">Reference proteome</keyword>
<proteinExistence type="predicted"/>
<organism evidence="1 2">
    <name type="scientific">Crotalaria pallida</name>
    <name type="common">Smooth rattlebox</name>
    <name type="synonym">Crotalaria striata</name>
    <dbReference type="NCBI Taxonomy" id="3830"/>
    <lineage>
        <taxon>Eukaryota</taxon>
        <taxon>Viridiplantae</taxon>
        <taxon>Streptophyta</taxon>
        <taxon>Embryophyta</taxon>
        <taxon>Tracheophyta</taxon>
        <taxon>Spermatophyta</taxon>
        <taxon>Magnoliopsida</taxon>
        <taxon>eudicotyledons</taxon>
        <taxon>Gunneridae</taxon>
        <taxon>Pentapetalae</taxon>
        <taxon>rosids</taxon>
        <taxon>fabids</taxon>
        <taxon>Fabales</taxon>
        <taxon>Fabaceae</taxon>
        <taxon>Papilionoideae</taxon>
        <taxon>50 kb inversion clade</taxon>
        <taxon>genistoids sensu lato</taxon>
        <taxon>core genistoids</taxon>
        <taxon>Crotalarieae</taxon>
        <taxon>Crotalaria</taxon>
    </lineage>
</organism>
<sequence>MSSLTAESPKLLEIFNYVRKHNKRPFWMTPVLWQTLLGLFDKPNEQEGVGTDGHGCEDPIPGEDCGPLLGDRLNPGIGIIMRKVNAYDPHPVMWV</sequence>
<evidence type="ECO:0000313" key="1">
    <source>
        <dbReference type="EMBL" id="KAK7268817.1"/>
    </source>
</evidence>
<evidence type="ECO:0000313" key="2">
    <source>
        <dbReference type="Proteomes" id="UP001372338"/>
    </source>
</evidence>
<dbReference type="AlphaFoldDB" id="A0AAN9F2V1"/>
<dbReference type="EMBL" id="JAYWIO010000004">
    <property type="protein sequence ID" value="KAK7268817.1"/>
    <property type="molecule type" value="Genomic_DNA"/>
</dbReference>
<comment type="caution">
    <text evidence="1">The sequence shown here is derived from an EMBL/GenBank/DDBJ whole genome shotgun (WGS) entry which is preliminary data.</text>
</comment>
<accession>A0AAN9F2V1</accession>
<protein>
    <submittedName>
        <fullName evidence="1">Uncharacterized protein</fullName>
    </submittedName>
</protein>
<dbReference type="Proteomes" id="UP001372338">
    <property type="component" value="Unassembled WGS sequence"/>
</dbReference>